<accession>A0A1T5BX75</accession>
<sequence length="235" mass="25696">MGKGNVIQRSAASRAANAAAMLRGEKPVHAAPEPPRAPVRTRETQEPTPEQIGHFVLGPVRTEKGQVIGRAYRRQPYFETLAKMPLRASDQKGPRLITPDQLRALRYYRANHELTVVSETRCALNQERGSGEAIGLPITLLSARGVKDCEVGLGALVHTLRAVALEDKSFAQVAMERWGSRDRQRIVIGSGKKKPRVAKEIVPKSSAHPGIIRQEFLDALKIMTGTTARLVSDGA</sequence>
<reference evidence="3" key="1">
    <citation type="submission" date="2017-02" db="EMBL/GenBank/DDBJ databases">
        <authorList>
            <person name="Varghese N."/>
            <person name="Submissions S."/>
        </authorList>
    </citation>
    <scope>NUCLEOTIDE SEQUENCE [LARGE SCALE GENOMIC DNA]</scope>
    <source>
        <strain evidence="3">UM2</strain>
    </source>
</reference>
<feature type="region of interest" description="Disordered" evidence="1">
    <location>
        <begin position="1"/>
        <end position="49"/>
    </location>
</feature>
<name>A0A1T5BX75_9SPHN</name>
<proteinExistence type="predicted"/>
<organism evidence="2 3">
    <name type="scientific">Rhizorhabdus histidinilytica</name>
    <dbReference type="NCBI Taxonomy" id="439228"/>
    <lineage>
        <taxon>Bacteria</taxon>
        <taxon>Pseudomonadati</taxon>
        <taxon>Pseudomonadota</taxon>
        <taxon>Alphaproteobacteria</taxon>
        <taxon>Sphingomonadales</taxon>
        <taxon>Sphingomonadaceae</taxon>
        <taxon>Rhizorhabdus</taxon>
    </lineage>
</organism>
<keyword evidence="3" id="KW-1185">Reference proteome</keyword>
<dbReference type="AlphaFoldDB" id="A0A1T5BX75"/>
<dbReference type="EMBL" id="FUYM01000003">
    <property type="protein sequence ID" value="SKB51736.1"/>
    <property type="molecule type" value="Genomic_DNA"/>
</dbReference>
<dbReference type="STRING" id="439228.SAMN06295920_103351"/>
<protein>
    <submittedName>
        <fullName evidence="2">Uncharacterized protein</fullName>
    </submittedName>
</protein>
<evidence type="ECO:0000256" key="1">
    <source>
        <dbReference type="SAM" id="MobiDB-lite"/>
    </source>
</evidence>
<feature type="compositionally biased region" description="Low complexity" evidence="1">
    <location>
        <begin position="9"/>
        <end position="20"/>
    </location>
</feature>
<dbReference type="RefSeq" id="WP_079647693.1">
    <property type="nucleotide sequence ID" value="NZ_FUYM01000003.1"/>
</dbReference>
<dbReference type="OrthoDB" id="71988at13687"/>
<dbReference type="Proteomes" id="UP000189818">
    <property type="component" value="Unassembled WGS sequence"/>
</dbReference>
<evidence type="ECO:0000313" key="2">
    <source>
        <dbReference type="EMBL" id="SKB51736.1"/>
    </source>
</evidence>
<gene>
    <name evidence="2" type="ORF">SAMN06295920_103351</name>
</gene>
<evidence type="ECO:0000313" key="3">
    <source>
        <dbReference type="Proteomes" id="UP000189818"/>
    </source>
</evidence>